<name>A0A7J5XDC2_DISMA</name>
<sequence length="254" mass="27670">MKLKYLSKVTYSEYGRSFDKLNSFYDEELGKFLEYNRQRSSVSQSQLQGFPLSPRDLRAGRAIRLLMFRAVRLFRLTSSTCRAMFSEKASGWISPKHGLSVSRSITRDARGPKVRSSICSRVLNDKSRVVAAVQIDQIGQVVELQRREVPNAVVGDDELPGGQGQVIGELGELLPGALDHQLVVTHASIGAAGCESRGRGHPHHEDKEEEEPEGLGAGLGQETHDEAAQSVMNSGRAGPGLPGALRASCMGLRS</sequence>
<accession>A0A7J5XDC2</accession>
<comment type="caution">
    <text evidence="2">The sequence shown here is derived from an EMBL/GenBank/DDBJ whole genome shotgun (WGS) entry which is preliminary data.</text>
</comment>
<keyword evidence="3" id="KW-1185">Reference proteome</keyword>
<evidence type="ECO:0000313" key="3">
    <source>
        <dbReference type="Proteomes" id="UP000518266"/>
    </source>
</evidence>
<evidence type="ECO:0000313" key="2">
    <source>
        <dbReference type="EMBL" id="KAF3835035.1"/>
    </source>
</evidence>
<feature type="region of interest" description="Disordered" evidence="1">
    <location>
        <begin position="193"/>
        <end position="220"/>
    </location>
</feature>
<dbReference type="AlphaFoldDB" id="A0A7J5XDC2"/>
<gene>
    <name evidence="2" type="ORF">F7725_027593</name>
</gene>
<dbReference type="EMBL" id="JAAKFY010000025">
    <property type="protein sequence ID" value="KAF3835035.1"/>
    <property type="molecule type" value="Genomic_DNA"/>
</dbReference>
<feature type="region of interest" description="Disordered" evidence="1">
    <location>
        <begin position="232"/>
        <end position="254"/>
    </location>
</feature>
<protein>
    <submittedName>
        <fullName evidence="2">Uncharacterized protein</fullName>
    </submittedName>
</protein>
<reference evidence="2 3" key="1">
    <citation type="submission" date="2020-03" db="EMBL/GenBank/DDBJ databases">
        <title>Dissostichus mawsoni Genome sequencing and assembly.</title>
        <authorList>
            <person name="Park H."/>
        </authorList>
    </citation>
    <scope>NUCLEOTIDE SEQUENCE [LARGE SCALE GENOMIC DNA]</scope>
    <source>
        <strain evidence="2">DM0001</strain>
        <tissue evidence="2">Muscle</tissue>
    </source>
</reference>
<evidence type="ECO:0000256" key="1">
    <source>
        <dbReference type="SAM" id="MobiDB-lite"/>
    </source>
</evidence>
<organism evidence="2 3">
    <name type="scientific">Dissostichus mawsoni</name>
    <name type="common">Antarctic cod</name>
    <dbReference type="NCBI Taxonomy" id="36200"/>
    <lineage>
        <taxon>Eukaryota</taxon>
        <taxon>Metazoa</taxon>
        <taxon>Chordata</taxon>
        <taxon>Craniata</taxon>
        <taxon>Vertebrata</taxon>
        <taxon>Euteleostomi</taxon>
        <taxon>Actinopterygii</taxon>
        <taxon>Neopterygii</taxon>
        <taxon>Teleostei</taxon>
        <taxon>Neoteleostei</taxon>
        <taxon>Acanthomorphata</taxon>
        <taxon>Eupercaria</taxon>
        <taxon>Perciformes</taxon>
        <taxon>Notothenioidei</taxon>
        <taxon>Nototheniidae</taxon>
        <taxon>Dissostichus</taxon>
    </lineage>
</organism>
<proteinExistence type="predicted"/>
<dbReference type="Proteomes" id="UP000518266">
    <property type="component" value="Unassembled WGS sequence"/>
</dbReference>